<dbReference type="InterPro" id="IPR011250">
    <property type="entry name" value="OMP/PagP_B-barrel"/>
</dbReference>
<feature type="non-terminal residue" evidence="2">
    <location>
        <position position="137"/>
    </location>
</feature>
<evidence type="ECO:0000313" key="3">
    <source>
        <dbReference type="Proteomes" id="UP000316852"/>
    </source>
</evidence>
<dbReference type="AlphaFoldDB" id="A0A538T3H5"/>
<accession>A0A538T3H5</accession>
<comment type="caution">
    <text evidence="2">The sequence shown here is derived from an EMBL/GenBank/DDBJ whole genome shotgun (WGS) entry which is preliminary data.</text>
</comment>
<dbReference type="Proteomes" id="UP000316852">
    <property type="component" value="Unassembled WGS sequence"/>
</dbReference>
<gene>
    <name evidence="2" type="ORF">E6K76_09155</name>
</gene>
<dbReference type="Gene3D" id="2.40.160.20">
    <property type="match status" value="1"/>
</dbReference>
<feature type="chain" id="PRO_5021792244" description="Outer membrane protein beta-barrel domain-containing protein" evidence="1">
    <location>
        <begin position="25"/>
        <end position="137"/>
    </location>
</feature>
<evidence type="ECO:0008006" key="4">
    <source>
        <dbReference type="Google" id="ProtNLM"/>
    </source>
</evidence>
<name>A0A538T3H5_UNCEI</name>
<evidence type="ECO:0000313" key="2">
    <source>
        <dbReference type="EMBL" id="TMQ58064.1"/>
    </source>
</evidence>
<keyword evidence="1" id="KW-0732">Signal</keyword>
<reference evidence="2 3" key="1">
    <citation type="journal article" date="2019" name="Nat. Microbiol.">
        <title>Mediterranean grassland soil C-N compound turnover is dependent on rainfall and depth, and is mediated by genomically divergent microorganisms.</title>
        <authorList>
            <person name="Diamond S."/>
            <person name="Andeer P.F."/>
            <person name="Li Z."/>
            <person name="Crits-Christoph A."/>
            <person name="Burstein D."/>
            <person name="Anantharaman K."/>
            <person name="Lane K.R."/>
            <person name="Thomas B.C."/>
            <person name="Pan C."/>
            <person name="Northen T.R."/>
            <person name="Banfield J.F."/>
        </authorList>
    </citation>
    <scope>NUCLEOTIDE SEQUENCE [LARGE SCALE GENOMIC DNA]</scope>
    <source>
        <strain evidence="2">WS_6</strain>
    </source>
</reference>
<dbReference type="EMBL" id="VBOW01000042">
    <property type="protein sequence ID" value="TMQ58064.1"/>
    <property type="molecule type" value="Genomic_DNA"/>
</dbReference>
<protein>
    <recommendedName>
        <fullName evidence="4">Outer membrane protein beta-barrel domain-containing protein</fullName>
    </recommendedName>
</protein>
<dbReference type="SUPFAM" id="SSF56925">
    <property type="entry name" value="OMPA-like"/>
    <property type="match status" value="1"/>
</dbReference>
<organism evidence="2 3">
    <name type="scientific">Eiseniibacteriota bacterium</name>
    <dbReference type="NCBI Taxonomy" id="2212470"/>
    <lineage>
        <taxon>Bacteria</taxon>
        <taxon>Candidatus Eiseniibacteriota</taxon>
    </lineage>
</organism>
<evidence type="ECO:0000256" key="1">
    <source>
        <dbReference type="SAM" id="SignalP"/>
    </source>
</evidence>
<sequence length="137" mass="14857">MNRGIWTCSASLVLLLTVSLNGHAEASEHPYRDSPRNPRERSWRGGFEGRTMLRFHAGISAPTGDLDNEVNTGWGLGASIGYGVGRNTLLSWGIAYHRLGEEFADGRVGITPLTMAVDYGFPSRGKVRPWISGGLGL</sequence>
<proteinExistence type="predicted"/>
<feature type="signal peptide" evidence="1">
    <location>
        <begin position="1"/>
        <end position="24"/>
    </location>
</feature>